<feature type="compositionally biased region" description="Low complexity" evidence="5">
    <location>
        <begin position="19"/>
        <end position="29"/>
    </location>
</feature>
<evidence type="ECO:0000256" key="6">
    <source>
        <dbReference type="SAM" id="Phobius"/>
    </source>
</evidence>
<feature type="transmembrane region" description="Helical" evidence="6">
    <location>
        <begin position="192"/>
        <end position="212"/>
    </location>
</feature>
<dbReference type="InterPro" id="IPR036259">
    <property type="entry name" value="MFS_trans_sf"/>
</dbReference>
<dbReference type="InterPro" id="IPR011701">
    <property type="entry name" value="MFS"/>
</dbReference>
<comment type="subcellular location">
    <subcellularLocation>
        <location evidence="1">Membrane</location>
        <topology evidence="1">Multi-pass membrane protein</topology>
    </subcellularLocation>
</comment>
<feature type="transmembrane region" description="Helical" evidence="6">
    <location>
        <begin position="224"/>
        <end position="245"/>
    </location>
</feature>
<keyword evidence="3 6" id="KW-1133">Transmembrane helix</keyword>
<feature type="compositionally biased region" description="Basic and acidic residues" evidence="5">
    <location>
        <begin position="56"/>
        <end position="71"/>
    </location>
</feature>
<keyword evidence="2 6" id="KW-0812">Transmembrane</keyword>
<dbReference type="PANTHER" id="PTHR23502">
    <property type="entry name" value="MAJOR FACILITATOR SUPERFAMILY"/>
    <property type="match status" value="1"/>
</dbReference>
<feature type="transmembrane region" description="Helical" evidence="6">
    <location>
        <begin position="404"/>
        <end position="425"/>
    </location>
</feature>
<sequence>MSHSEEATLADPREHLRIVPASADSASDSVDPRITPRERADEEQLDEPYLHQLSDYVHHREHTKESEKTTSDDGPLYVEFEKGDPRNPLNYTTKRKWVITMCAIAFTALSAASASSYNMGFPGMTKDLNCTQFQATIGLSMYTLGFALVPLVTASFSEEFGRQPLYIVSALGFAMMHLMIAEAKNIQTVQVARFFSGAFGSTGSTMVGGTIADIFLPHERGLPMAIFSIAAVGCTGLGAVVAGWVEMNPHLGWRWIQWLHFIFTLVLFALIPVLMKETRSAVVLTRIAKKLRKETGDKRYRAHVEDERASLKTLIWVSCTRPLYLMLTEPVVASFSIWVGFAWGILYVMIESIGPIFTNLHHFNNGEVGSVFVTYFLGSVLGGLGNIYQEKLYKKNQPTRGPEARLYIAMVAAITFPAGLFIYAWCTFPFVNWISLCIAITIILASCFTIYLAVFTYLADCYGPFASSALAGQSLSHPVLQRTCTSGKKQVRLFSDEQDVRLFRTTVTNPHETGHSLVFKSSHEYYNDHTSIQIGSADTD</sequence>
<dbReference type="PANTHER" id="PTHR23502:SF134">
    <property type="entry name" value="MAJOR FACILITATOR SUPERFAMILY (MFS) PROFILE DOMAIN-CONTAINING PROTEIN-RELATED"/>
    <property type="match status" value="1"/>
</dbReference>
<dbReference type="STRING" id="98765.A0A2R6RZ96"/>
<feature type="transmembrane region" description="Helical" evidence="6">
    <location>
        <begin position="431"/>
        <end position="458"/>
    </location>
</feature>
<keyword evidence="9" id="KW-1185">Reference proteome</keyword>
<feature type="transmembrane region" description="Helical" evidence="6">
    <location>
        <begin position="331"/>
        <end position="350"/>
    </location>
</feature>
<dbReference type="Pfam" id="PF07690">
    <property type="entry name" value="MFS_1"/>
    <property type="match status" value="1"/>
</dbReference>
<comment type="caution">
    <text evidence="8">The sequence shown here is derived from an EMBL/GenBank/DDBJ whole genome shotgun (WGS) entry which is preliminary data.</text>
</comment>
<proteinExistence type="predicted"/>
<feature type="transmembrane region" description="Helical" evidence="6">
    <location>
        <begin position="164"/>
        <end position="180"/>
    </location>
</feature>
<dbReference type="PROSITE" id="PS50850">
    <property type="entry name" value="MFS"/>
    <property type="match status" value="1"/>
</dbReference>
<feature type="transmembrane region" description="Helical" evidence="6">
    <location>
        <begin position="137"/>
        <end position="157"/>
    </location>
</feature>
<feature type="compositionally biased region" description="Basic and acidic residues" evidence="5">
    <location>
        <begin position="30"/>
        <end position="42"/>
    </location>
</feature>
<evidence type="ECO:0000256" key="1">
    <source>
        <dbReference type="ARBA" id="ARBA00004141"/>
    </source>
</evidence>
<dbReference type="EMBL" id="MLYV02000137">
    <property type="protein sequence ID" value="PSS35345.1"/>
    <property type="molecule type" value="Genomic_DNA"/>
</dbReference>
<dbReference type="GO" id="GO:0022857">
    <property type="term" value="F:transmembrane transporter activity"/>
    <property type="evidence" value="ECO:0007669"/>
    <property type="project" value="InterPro"/>
</dbReference>
<dbReference type="Proteomes" id="UP000186601">
    <property type="component" value="Unassembled WGS sequence"/>
</dbReference>
<protein>
    <recommendedName>
        <fullName evidence="7">Major facilitator superfamily (MFS) profile domain-containing protein</fullName>
    </recommendedName>
</protein>
<evidence type="ECO:0000256" key="4">
    <source>
        <dbReference type="ARBA" id="ARBA00023136"/>
    </source>
</evidence>
<dbReference type="AlphaFoldDB" id="A0A2R6RZ96"/>
<dbReference type="Gene3D" id="1.20.1250.20">
    <property type="entry name" value="MFS general substrate transporter like domains"/>
    <property type="match status" value="1"/>
</dbReference>
<feature type="compositionally biased region" description="Basic and acidic residues" evidence="5">
    <location>
        <begin position="1"/>
        <end position="17"/>
    </location>
</feature>
<reference evidence="8 9" key="1">
    <citation type="submission" date="2018-02" db="EMBL/GenBank/DDBJ databases">
        <title>Genome sequence of the basidiomycete white-rot fungus Phlebia centrifuga.</title>
        <authorList>
            <person name="Granchi Z."/>
            <person name="Peng M."/>
            <person name="de Vries R.P."/>
            <person name="Hilden K."/>
            <person name="Makela M.R."/>
            <person name="Grigoriev I."/>
            <person name="Riley R."/>
        </authorList>
    </citation>
    <scope>NUCLEOTIDE SEQUENCE [LARGE SCALE GENOMIC DNA]</scope>
    <source>
        <strain evidence="8 9">FBCC195</strain>
    </source>
</reference>
<evidence type="ECO:0000313" key="9">
    <source>
        <dbReference type="Proteomes" id="UP000186601"/>
    </source>
</evidence>
<accession>A0A2R6RZ96</accession>
<feature type="transmembrane region" description="Helical" evidence="6">
    <location>
        <begin position="370"/>
        <end position="388"/>
    </location>
</feature>
<feature type="domain" description="Major facilitator superfamily (MFS) profile" evidence="7">
    <location>
        <begin position="99"/>
        <end position="540"/>
    </location>
</feature>
<dbReference type="OrthoDB" id="5376138at2759"/>
<dbReference type="GO" id="GO:0005886">
    <property type="term" value="C:plasma membrane"/>
    <property type="evidence" value="ECO:0007669"/>
    <property type="project" value="TreeGrafter"/>
</dbReference>
<evidence type="ECO:0000256" key="3">
    <source>
        <dbReference type="ARBA" id="ARBA00022989"/>
    </source>
</evidence>
<feature type="transmembrane region" description="Helical" evidence="6">
    <location>
        <begin position="97"/>
        <end position="117"/>
    </location>
</feature>
<evidence type="ECO:0000256" key="2">
    <source>
        <dbReference type="ARBA" id="ARBA00022692"/>
    </source>
</evidence>
<organism evidence="8 9">
    <name type="scientific">Hermanssonia centrifuga</name>
    <dbReference type="NCBI Taxonomy" id="98765"/>
    <lineage>
        <taxon>Eukaryota</taxon>
        <taxon>Fungi</taxon>
        <taxon>Dikarya</taxon>
        <taxon>Basidiomycota</taxon>
        <taxon>Agaricomycotina</taxon>
        <taxon>Agaricomycetes</taxon>
        <taxon>Polyporales</taxon>
        <taxon>Meruliaceae</taxon>
        <taxon>Hermanssonia</taxon>
    </lineage>
</organism>
<gene>
    <name evidence="8" type="ORF">PHLCEN_2v1682</name>
</gene>
<dbReference type="InterPro" id="IPR020846">
    <property type="entry name" value="MFS_dom"/>
</dbReference>
<evidence type="ECO:0000313" key="8">
    <source>
        <dbReference type="EMBL" id="PSS35345.1"/>
    </source>
</evidence>
<feature type="region of interest" description="Disordered" evidence="5">
    <location>
        <begin position="1"/>
        <end position="79"/>
    </location>
</feature>
<keyword evidence="4 6" id="KW-0472">Membrane</keyword>
<feature type="transmembrane region" description="Helical" evidence="6">
    <location>
        <begin position="257"/>
        <end position="275"/>
    </location>
</feature>
<name>A0A2R6RZ96_9APHY</name>
<dbReference type="SUPFAM" id="SSF103473">
    <property type="entry name" value="MFS general substrate transporter"/>
    <property type="match status" value="1"/>
</dbReference>
<evidence type="ECO:0000259" key="7">
    <source>
        <dbReference type="PROSITE" id="PS50850"/>
    </source>
</evidence>
<evidence type="ECO:0000256" key="5">
    <source>
        <dbReference type="SAM" id="MobiDB-lite"/>
    </source>
</evidence>